<proteinExistence type="predicted"/>
<dbReference type="AlphaFoldDB" id="A0A225WF90"/>
<reference evidence="3" key="1">
    <citation type="submission" date="2017-03" db="EMBL/GenBank/DDBJ databases">
        <title>Phytopthora megakarya and P. palmivora, two closely related causual agents of cacao black pod achieved similar genome size and gene model numbers by different mechanisms.</title>
        <authorList>
            <person name="Ali S."/>
            <person name="Shao J."/>
            <person name="Larry D.J."/>
            <person name="Kronmiller B."/>
            <person name="Shen D."/>
            <person name="Strem M.D."/>
            <person name="Melnick R.L."/>
            <person name="Guiltinan M.J."/>
            <person name="Tyler B.M."/>
            <person name="Meinhardt L.W."/>
            <person name="Bailey B.A."/>
        </authorList>
    </citation>
    <scope>NUCLEOTIDE SEQUENCE [LARGE SCALE GENOMIC DNA]</scope>
    <source>
        <strain evidence="3">zdho120</strain>
    </source>
</reference>
<evidence type="ECO:0000256" key="1">
    <source>
        <dbReference type="SAM" id="Coils"/>
    </source>
</evidence>
<feature type="coiled-coil region" evidence="1">
    <location>
        <begin position="54"/>
        <end position="88"/>
    </location>
</feature>
<dbReference type="OrthoDB" id="125411at2759"/>
<organism evidence="2 3">
    <name type="scientific">Phytophthora megakarya</name>
    <dbReference type="NCBI Taxonomy" id="4795"/>
    <lineage>
        <taxon>Eukaryota</taxon>
        <taxon>Sar</taxon>
        <taxon>Stramenopiles</taxon>
        <taxon>Oomycota</taxon>
        <taxon>Peronosporomycetes</taxon>
        <taxon>Peronosporales</taxon>
        <taxon>Peronosporaceae</taxon>
        <taxon>Phytophthora</taxon>
    </lineage>
</organism>
<name>A0A225WF90_9STRA</name>
<gene>
    <name evidence="2" type="ORF">PHMEG_00010807</name>
</gene>
<dbReference type="EMBL" id="NBNE01001106">
    <property type="protein sequence ID" value="OWZ15530.1"/>
    <property type="molecule type" value="Genomic_DNA"/>
</dbReference>
<evidence type="ECO:0000313" key="2">
    <source>
        <dbReference type="EMBL" id="OWZ15530.1"/>
    </source>
</evidence>
<sequence length="279" mass="30867">MRELAKFVVGVARQPPARVNSCLNQRLDSASTVQEVLVAAVAPHRLPPQEADELVRLRNEVSRIQIRCEDAERDLANETQLRTAAEADSVRSTKDFYTFHDANEDLRTENVELVACIRELGITVAEQAHGVQRLKHRCRSSDADCAAAIRYVTQERERMKAGLTVYNAKLRQYLEEHDRGKVGSPSLRVNALLIENTSLRRAKSVLRQNSAEHGLNTDAMILSTTGLSASGLDWEPLGLGLDHGHSSPPAAKLSLRMLGQRGLCAFTYRCVGFVIEGIS</sequence>
<keyword evidence="3" id="KW-1185">Reference proteome</keyword>
<accession>A0A225WF90</accession>
<dbReference type="Proteomes" id="UP000198211">
    <property type="component" value="Unassembled WGS sequence"/>
</dbReference>
<comment type="caution">
    <text evidence="2">The sequence shown here is derived from an EMBL/GenBank/DDBJ whole genome shotgun (WGS) entry which is preliminary data.</text>
</comment>
<evidence type="ECO:0000313" key="3">
    <source>
        <dbReference type="Proteomes" id="UP000198211"/>
    </source>
</evidence>
<keyword evidence="1" id="KW-0175">Coiled coil</keyword>
<protein>
    <submittedName>
        <fullName evidence="2">Uncharacterized protein</fullName>
    </submittedName>
</protein>